<dbReference type="RefSeq" id="WP_057825272.1">
    <property type="nucleotide sequence ID" value="NZ_AZFX01000080.1"/>
</dbReference>
<name>A0A0R1VSD5_9LACO</name>
<dbReference type="Gene3D" id="3.20.20.100">
    <property type="entry name" value="NADP-dependent oxidoreductase domain"/>
    <property type="match status" value="1"/>
</dbReference>
<accession>A0A0R1VSD5</accession>
<dbReference type="GO" id="GO:0016491">
    <property type="term" value="F:oxidoreductase activity"/>
    <property type="evidence" value="ECO:0007669"/>
    <property type="project" value="InterPro"/>
</dbReference>
<dbReference type="AlphaFoldDB" id="A0A0R1VSD5"/>
<keyword evidence="3" id="KW-1185">Reference proteome</keyword>
<evidence type="ECO:0000259" key="1">
    <source>
        <dbReference type="Pfam" id="PF00248"/>
    </source>
</evidence>
<reference evidence="2 3" key="1">
    <citation type="journal article" date="2015" name="Genome Announc.">
        <title>Expanding the biotechnology potential of lactobacilli through comparative genomics of 213 strains and associated genera.</title>
        <authorList>
            <person name="Sun Z."/>
            <person name="Harris H.M."/>
            <person name="McCann A."/>
            <person name="Guo C."/>
            <person name="Argimon S."/>
            <person name="Zhang W."/>
            <person name="Yang X."/>
            <person name="Jeffery I.B."/>
            <person name="Cooney J.C."/>
            <person name="Kagawa T.F."/>
            <person name="Liu W."/>
            <person name="Song Y."/>
            <person name="Salvetti E."/>
            <person name="Wrobel A."/>
            <person name="Rasinkangas P."/>
            <person name="Parkhill J."/>
            <person name="Rea M.C."/>
            <person name="O'Sullivan O."/>
            <person name="Ritari J."/>
            <person name="Douillard F.P."/>
            <person name="Paul Ross R."/>
            <person name="Yang R."/>
            <person name="Briner A.E."/>
            <person name="Felis G.E."/>
            <person name="de Vos W.M."/>
            <person name="Barrangou R."/>
            <person name="Klaenhammer T.R."/>
            <person name="Caufield P.W."/>
            <person name="Cui Y."/>
            <person name="Zhang H."/>
            <person name="O'Toole P.W."/>
        </authorList>
    </citation>
    <scope>NUCLEOTIDE SEQUENCE [LARGE SCALE GENOMIC DNA]</scope>
    <source>
        <strain evidence="2 3">DSM 17758</strain>
    </source>
</reference>
<protein>
    <submittedName>
        <fullName evidence="2">Aldo keto reductase family protein</fullName>
    </submittedName>
</protein>
<feature type="domain" description="NADP-dependent oxidoreductase" evidence="1">
    <location>
        <begin position="15"/>
        <end position="294"/>
    </location>
</feature>
<sequence length="305" mass="34075">MRQVSIGLDNINASEIALGMMRIDSKTTDETVKLLETAVEHGVNFFDNADIYGGGDSERRFGDALAASSIKRDDILIQTKVGIKKGEYDFSKKHILESLDGSLERMGLDHVDFLLLHRPDILMQPDEIAEAFFELQKSGKVREFGVSNFNPMQIELLQQAVAQPLVINQLQLGLMHTGMLDFGIHTNMTDARSTNHDGSVYEYSRLNNITIQAWSPYQYGFFDGVFIDNPKFPEVNTVLKKMADKYSTNVNAVAAAWILRLPTSVQVIAGTTNPERLAQICEADQAPLTHSEWYELYLAAGNDLP</sequence>
<dbReference type="SUPFAM" id="SSF51430">
    <property type="entry name" value="NAD(P)-linked oxidoreductase"/>
    <property type="match status" value="1"/>
</dbReference>
<dbReference type="PATRIC" id="fig|1423735.3.peg.382"/>
<dbReference type="Pfam" id="PF00248">
    <property type="entry name" value="Aldo_ket_red"/>
    <property type="match status" value="1"/>
</dbReference>
<dbReference type="CDD" id="cd19092">
    <property type="entry name" value="AKR_BsYcsN_EcYdhF-like"/>
    <property type="match status" value="1"/>
</dbReference>
<dbReference type="InterPro" id="IPR036812">
    <property type="entry name" value="NAD(P)_OxRdtase_dom_sf"/>
</dbReference>
<evidence type="ECO:0000313" key="2">
    <source>
        <dbReference type="EMBL" id="KRM08631.1"/>
    </source>
</evidence>
<proteinExistence type="predicted"/>
<dbReference type="InterPro" id="IPR023210">
    <property type="entry name" value="NADP_OxRdtase_dom"/>
</dbReference>
<dbReference type="InterPro" id="IPR050523">
    <property type="entry name" value="AKR_Detox_Biosynth"/>
</dbReference>
<dbReference type="PRINTS" id="PR00069">
    <property type="entry name" value="ALDKETRDTASE"/>
</dbReference>
<dbReference type="InterPro" id="IPR020471">
    <property type="entry name" value="AKR"/>
</dbReference>
<dbReference type="Proteomes" id="UP000051315">
    <property type="component" value="Unassembled WGS sequence"/>
</dbReference>
<dbReference type="EMBL" id="AZFX01000080">
    <property type="protein sequence ID" value="KRM08631.1"/>
    <property type="molecule type" value="Genomic_DNA"/>
</dbReference>
<gene>
    <name evidence="2" type="ORF">FC15_GL000369</name>
</gene>
<comment type="caution">
    <text evidence="2">The sequence shown here is derived from an EMBL/GenBank/DDBJ whole genome shotgun (WGS) entry which is preliminary data.</text>
</comment>
<dbReference type="OrthoDB" id="9773828at2"/>
<dbReference type="GO" id="GO:0005829">
    <property type="term" value="C:cytosol"/>
    <property type="evidence" value="ECO:0007669"/>
    <property type="project" value="TreeGrafter"/>
</dbReference>
<dbReference type="PANTHER" id="PTHR43364">
    <property type="entry name" value="NADH-SPECIFIC METHYLGLYOXAL REDUCTASE-RELATED"/>
    <property type="match status" value="1"/>
</dbReference>
<dbReference type="STRING" id="1423735.FC15_GL000369"/>
<evidence type="ECO:0000313" key="3">
    <source>
        <dbReference type="Proteomes" id="UP000051315"/>
    </source>
</evidence>
<dbReference type="PANTHER" id="PTHR43364:SF1">
    <property type="entry name" value="OXIDOREDUCTASE YDHF"/>
    <property type="match status" value="1"/>
</dbReference>
<organism evidence="2 3">
    <name type="scientific">Lapidilactobacillus concavus DSM 17758</name>
    <dbReference type="NCBI Taxonomy" id="1423735"/>
    <lineage>
        <taxon>Bacteria</taxon>
        <taxon>Bacillati</taxon>
        <taxon>Bacillota</taxon>
        <taxon>Bacilli</taxon>
        <taxon>Lactobacillales</taxon>
        <taxon>Lactobacillaceae</taxon>
        <taxon>Lapidilactobacillus</taxon>
    </lineage>
</organism>